<dbReference type="Proteomes" id="UP000023152">
    <property type="component" value="Unassembled WGS sequence"/>
</dbReference>
<evidence type="ECO:0000313" key="2">
    <source>
        <dbReference type="EMBL" id="ETO32724.1"/>
    </source>
</evidence>
<gene>
    <name evidence="2" type="ORF">RFI_04391</name>
</gene>
<dbReference type="EMBL" id="ASPP01003981">
    <property type="protein sequence ID" value="ETO32724.1"/>
    <property type="molecule type" value="Genomic_DNA"/>
</dbReference>
<feature type="compositionally biased region" description="Polar residues" evidence="1">
    <location>
        <begin position="110"/>
        <end position="122"/>
    </location>
</feature>
<protein>
    <submittedName>
        <fullName evidence="2">Uncharacterized protein</fullName>
    </submittedName>
</protein>
<organism evidence="2 3">
    <name type="scientific">Reticulomyxa filosa</name>
    <dbReference type="NCBI Taxonomy" id="46433"/>
    <lineage>
        <taxon>Eukaryota</taxon>
        <taxon>Sar</taxon>
        <taxon>Rhizaria</taxon>
        <taxon>Retaria</taxon>
        <taxon>Foraminifera</taxon>
        <taxon>Monothalamids</taxon>
        <taxon>Reticulomyxidae</taxon>
        <taxon>Reticulomyxa</taxon>
    </lineage>
</organism>
<name>X6P3Q8_RETFI</name>
<keyword evidence="3" id="KW-1185">Reference proteome</keyword>
<comment type="caution">
    <text evidence="2">The sequence shown here is derived from an EMBL/GenBank/DDBJ whole genome shotgun (WGS) entry which is preliminary data.</text>
</comment>
<dbReference type="AlphaFoldDB" id="X6P3Q8"/>
<evidence type="ECO:0000313" key="3">
    <source>
        <dbReference type="Proteomes" id="UP000023152"/>
    </source>
</evidence>
<evidence type="ECO:0000256" key="1">
    <source>
        <dbReference type="SAM" id="MobiDB-lite"/>
    </source>
</evidence>
<reference evidence="2 3" key="1">
    <citation type="journal article" date="2013" name="Curr. Biol.">
        <title>The Genome of the Foraminiferan Reticulomyxa filosa.</title>
        <authorList>
            <person name="Glockner G."/>
            <person name="Hulsmann N."/>
            <person name="Schleicher M."/>
            <person name="Noegel A.A."/>
            <person name="Eichinger L."/>
            <person name="Gallinger C."/>
            <person name="Pawlowski J."/>
            <person name="Sierra R."/>
            <person name="Euteneuer U."/>
            <person name="Pillet L."/>
            <person name="Moustafa A."/>
            <person name="Platzer M."/>
            <person name="Groth M."/>
            <person name="Szafranski K."/>
            <person name="Schliwa M."/>
        </authorList>
    </citation>
    <scope>NUCLEOTIDE SEQUENCE [LARGE SCALE GENOMIC DNA]</scope>
</reference>
<feature type="region of interest" description="Disordered" evidence="1">
    <location>
        <begin position="110"/>
        <end position="158"/>
    </location>
</feature>
<accession>X6P3Q8</accession>
<proteinExistence type="predicted"/>
<feature type="compositionally biased region" description="Basic and acidic residues" evidence="1">
    <location>
        <begin position="133"/>
        <end position="143"/>
    </location>
</feature>
<sequence length="158" mass="18350">MSQRPPPRVSDYNPVLHYRKLLINLNFLEPQDLDIAKHWCHIMQQQLHELVLHETQNNTTRGGIPLRLVQSQLPHSSVSSKETSRRDAILLQYGGIIPHPVRIQGNVQVQKTKLPNVPSTADLNPKNRKKKEKGANKKTDPTYKKRKEKTSWKIPFWK</sequence>